<evidence type="ECO:0000259" key="13">
    <source>
        <dbReference type="PROSITE" id="PS50109"/>
    </source>
</evidence>
<dbReference type="EC" id="2.7.13.3" evidence="3"/>
<evidence type="ECO:0000256" key="12">
    <source>
        <dbReference type="SAM" id="Phobius"/>
    </source>
</evidence>
<dbReference type="Pfam" id="PF02518">
    <property type="entry name" value="HATPase_c"/>
    <property type="match status" value="1"/>
</dbReference>
<dbReference type="InterPro" id="IPR036890">
    <property type="entry name" value="HATPase_C_sf"/>
</dbReference>
<evidence type="ECO:0000256" key="9">
    <source>
        <dbReference type="ARBA" id="ARBA00022840"/>
    </source>
</evidence>
<protein>
    <recommendedName>
        <fullName evidence="3">histidine kinase</fullName>
        <ecNumber evidence="3">2.7.13.3</ecNumber>
    </recommendedName>
</protein>
<gene>
    <name evidence="14" type="ORF">PMES_02761</name>
</gene>
<dbReference type="Gene3D" id="1.10.287.130">
    <property type="match status" value="1"/>
</dbReference>
<reference evidence="14" key="1">
    <citation type="submission" date="2013-03" db="EMBL/GenBank/DDBJ databases">
        <title>Genome Sequence of the Profundibacterium mesophilum strain KAUST100406-0324T from Red Sea, a novel genus in the family Rhodobacteraceae.</title>
        <authorList>
            <person name="Essack M."/>
            <person name="Alam I."/>
            <person name="Lafi F."/>
            <person name="Alawi W."/>
            <person name="Kamanu F."/>
            <person name="Al-Suwailem A."/>
            <person name="Lee O.O."/>
            <person name="Xu Y."/>
            <person name="Bajic V."/>
            <person name="Qian P.-Y."/>
            <person name="Archer J."/>
        </authorList>
    </citation>
    <scope>NUCLEOTIDE SEQUENCE</scope>
    <source>
        <strain evidence="14">KAUST100406-0324</strain>
    </source>
</reference>
<dbReference type="GO" id="GO:0009927">
    <property type="term" value="F:histidine phosphotransfer kinase activity"/>
    <property type="evidence" value="ECO:0007669"/>
    <property type="project" value="TreeGrafter"/>
</dbReference>
<feature type="domain" description="Histidine kinase" evidence="13">
    <location>
        <begin position="229"/>
        <end position="448"/>
    </location>
</feature>
<dbReference type="GO" id="GO:0005886">
    <property type="term" value="C:plasma membrane"/>
    <property type="evidence" value="ECO:0007669"/>
    <property type="project" value="UniProtKB-SubCell"/>
</dbReference>
<evidence type="ECO:0000256" key="3">
    <source>
        <dbReference type="ARBA" id="ARBA00012438"/>
    </source>
</evidence>
<keyword evidence="9" id="KW-0067">ATP-binding</keyword>
<keyword evidence="8 14" id="KW-0418">Kinase</keyword>
<accession>A0A921NNK6</accession>
<dbReference type="SMART" id="SM00387">
    <property type="entry name" value="HATPase_c"/>
    <property type="match status" value="1"/>
</dbReference>
<dbReference type="GO" id="GO:0005524">
    <property type="term" value="F:ATP binding"/>
    <property type="evidence" value="ECO:0007669"/>
    <property type="project" value="UniProtKB-KW"/>
</dbReference>
<comment type="caution">
    <text evidence="14">The sequence shown here is derived from an EMBL/GenBank/DDBJ whole genome shotgun (WGS) entry which is preliminary data.</text>
</comment>
<evidence type="ECO:0000256" key="11">
    <source>
        <dbReference type="ARBA" id="ARBA00023136"/>
    </source>
</evidence>
<dbReference type="OrthoDB" id="7179697at2"/>
<name>A0A921NNK6_9RHOB</name>
<evidence type="ECO:0000313" key="15">
    <source>
        <dbReference type="Proteomes" id="UP000698242"/>
    </source>
</evidence>
<dbReference type="SMART" id="SM00388">
    <property type="entry name" value="HisKA"/>
    <property type="match status" value="1"/>
</dbReference>
<keyword evidence="11 12" id="KW-0472">Membrane</keyword>
<dbReference type="Pfam" id="PF00512">
    <property type="entry name" value="HisKA"/>
    <property type="match status" value="1"/>
</dbReference>
<evidence type="ECO:0000256" key="8">
    <source>
        <dbReference type="ARBA" id="ARBA00022777"/>
    </source>
</evidence>
<keyword evidence="6 14" id="KW-0808">Transferase</keyword>
<dbReference type="CDD" id="cd00075">
    <property type="entry name" value="HATPase"/>
    <property type="match status" value="1"/>
</dbReference>
<dbReference type="GO" id="GO:0000155">
    <property type="term" value="F:phosphorelay sensor kinase activity"/>
    <property type="evidence" value="ECO:0007669"/>
    <property type="project" value="InterPro"/>
</dbReference>
<dbReference type="InterPro" id="IPR003594">
    <property type="entry name" value="HATPase_dom"/>
</dbReference>
<comment type="catalytic activity">
    <reaction evidence="1">
        <text>ATP + protein L-histidine = ADP + protein N-phospho-L-histidine.</text>
        <dbReference type="EC" id="2.7.13.3"/>
    </reaction>
</comment>
<evidence type="ECO:0000256" key="1">
    <source>
        <dbReference type="ARBA" id="ARBA00000085"/>
    </source>
</evidence>
<keyword evidence="15" id="KW-1185">Reference proteome</keyword>
<sequence>MIRLAFRFRWVGAALVLFVLTITALSLSTLQSRLVDIRTGERSKSSWIVGQLEFEFLRFENALAAYIAGDADPDEVKLRFDILWSRLNILSAGTVADRMAAMQVDRAPLEAVGELLREQEARVMALEGPADEEARDILRAFSVLEGALHTLSLATVEASSEEAVRTRANLLRISNITLVLSACAVGALVLLAGIFFMDARQQRQMYNENVELLVKSRAAAEAKAQFVSVVNHELRTPLTSISGSLSLLRGGAVGSLEAPARKLVEIAYSNCSRLAALINDLLDLDKIEAGRVTIERRKCDLTALVREAIQANATYAVNEQVSLIETDIAEDVHVNGDPGRLMQVLNNLLSNAAKYSDHGGEVHVSLRRHGDKARIEVRDFGLGIPEEYQTRIFDKFQQVDSSDHRARGGTGLGLCIAKGIVESHGGRLGLQSEVSKGSLFTVELDLEDVNAPEQIRAEDTRAA</sequence>
<keyword evidence="12" id="KW-0812">Transmembrane</keyword>
<dbReference type="InterPro" id="IPR003661">
    <property type="entry name" value="HisK_dim/P_dom"/>
</dbReference>
<dbReference type="InterPro" id="IPR004358">
    <property type="entry name" value="Sig_transdc_His_kin-like_C"/>
</dbReference>
<dbReference type="EMBL" id="APKE01000033">
    <property type="protein sequence ID" value="KAF0675051.1"/>
    <property type="molecule type" value="Genomic_DNA"/>
</dbReference>
<evidence type="ECO:0000256" key="5">
    <source>
        <dbReference type="ARBA" id="ARBA00022553"/>
    </source>
</evidence>
<keyword evidence="10" id="KW-0902">Two-component regulatory system</keyword>
<evidence type="ECO:0000256" key="7">
    <source>
        <dbReference type="ARBA" id="ARBA00022741"/>
    </source>
</evidence>
<dbReference type="FunFam" id="3.30.565.10:FF:000023">
    <property type="entry name" value="PAS domain-containing sensor histidine kinase"/>
    <property type="match status" value="1"/>
</dbReference>
<comment type="subcellular location">
    <subcellularLocation>
        <location evidence="2">Cell membrane</location>
    </subcellularLocation>
</comment>
<dbReference type="SUPFAM" id="SSF47384">
    <property type="entry name" value="Homodimeric domain of signal transducing histidine kinase"/>
    <property type="match status" value="1"/>
</dbReference>
<dbReference type="InterPro" id="IPR005467">
    <property type="entry name" value="His_kinase_dom"/>
</dbReference>
<dbReference type="PANTHER" id="PTHR43047:SF72">
    <property type="entry name" value="OSMOSENSING HISTIDINE PROTEIN KINASE SLN1"/>
    <property type="match status" value="1"/>
</dbReference>
<keyword evidence="12" id="KW-1133">Transmembrane helix</keyword>
<proteinExistence type="predicted"/>
<dbReference type="PROSITE" id="PS50109">
    <property type="entry name" value="HIS_KIN"/>
    <property type="match status" value="1"/>
</dbReference>
<dbReference type="RefSeq" id="WP_159966270.1">
    <property type="nucleotide sequence ID" value="NZ_APKE01000033.1"/>
</dbReference>
<dbReference type="CDD" id="cd00082">
    <property type="entry name" value="HisKA"/>
    <property type="match status" value="1"/>
</dbReference>
<dbReference type="Gene3D" id="3.30.565.10">
    <property type="entry name" value="Histidine kinase-like ATPase, C-terminal domain"/>
    <property type="match status" value="1"/>
</dbReference>
<dbReference type="AlphaFoldDB" id="A0A921NNK6"/>
<dbReference type="PRINTS" id="PR00344">
    <property type="entry name" value="BCTRLSENSOR"/>
</dbReference>
<keyword evidence="5" id="KW-0597">Phosphoprotein</keyword>
<evidence type="ECO:0000256" key="4">
    <source>
        <dbReference type="ARBA" id="ARBA00022475"/>
    </source>
</evidence>
<evidence type="ECO:0000256" key="10">
    <source>
        <dbReference type="ARBA" id="ARBA00023012"/>
    </source>
</evidence>
<evidence type="ECO:0000313" key="14">
    <source>
        <dbReference type="EMBL" id="KAF0675051.1"/>
    </source>
</evidence>
<keyword evidence="7" id="KW-0547">Nucleotide-binding</keyword>
<keyword evidence="4" id="KW-1003">Cell membrane</keyword>
<organism evidence="14 15">
    <name type="scientific">Profundibacterium mesophilum KAUST100406-0324</name>
    <dbReference type="NCBI Taxonomy" id="1037889"/>
    <lineage>
        <taxon>Bacteria</taxon>
        <taxon>Pseudomonadati</taxon>
        <taxon>Pseudomonadota</taxon>
        <taxon>Alphaproteobacteria</taxon>
        <taxon>Rhodobacterales</taxon>
        <taxon>Roseobacteraceae</taxon>
        <taxon>Profundibacterium</taxon>
    </lineage>
</organism>
<dbReference type="SUPFAM" id="SSF55874">
    <property type="entry name" value="ATPase domain of HSP90 chaperone/DNA topoisomerase II/histidine kinase"/>
    <property type="match status" value="1"/>
</dbReference>
<dbReference type="Proteomes" id="UP000698242">
    <property type="component" value="Unassembled WGS sequence"/>
</dbReference>
<evidence type="ECO:0000256" key="6">
    <source>
        <dbReference type="ARBA" id="ARBA00022679"/>
    </source>
</evidence>
<evidence type="ECO:0000256" key="2">
    <source>
        <dbReference type="ARBA" id="ARBA00004236"/>
    </source>
</evidence>
<feature type="transmembrane region" description="Helical" evidence="12">
    <location>
        <begin position="176"/>
        <end position="197"/>
    </location>
</feature>
<dbReference type="PANTHER" id="PTHR43047">
    <property type="entry name" value="TWO-COMPONENT HISTIDINE PROTEIN KINASE"/>
    <property type="match status" value="1"/>
</dbReference>
<dbReference type="InterPro" id="IPR036097">
    <property type="entry name" value="HisK_dim/P_sf"/>
</dbReference>